<gene>
    <name evidence="1" type="ORF">M119_0914</name>
</gene>
<dbReference type="EMBL" id="JGEU01000030">
    <property type="protein sequence ID" value="EYB11378.1"/>
    <property type="molecule type" value="Genomic_DNA"/>
</dbReference>
<reference evidence="1 2" key="1">
    <citation type="submission" date="2014-02" db="EMBL/GenBank/DDBJ databases">
        <authorList>
            <person name="Sears C."/>
            <person name="Carroll K."/>
            <person name="Sack B.R."/>
            <person name="Qadri F."/>
            <person name="Myers L.L."/>
            <person name="Chung G.-T."/>
            <person name="Escheverria P."/>
            <person name="Fraser C.M."/>
            <person name="Sadzewicz L."/>
            <person name="Shefchek K.A."/>
            <person name="Tallon L."/>
            <person name="Das S.P."/>
            <person name="Daugherty S."/>
            <person name="Mongodin E.F."/>
        </authorList>
    </citation>
    <scope>NUCLEOTIDE SEQUENCE [LARGE SCALE GENOMIC DNA]</scope>
    <source>
        <strain evidence="1 2">3783N1-6</strain>
    </source>
</reference>
<accession>A0AB73AQY2</accession>
<organism evidence="1 2">
    <name type="scientific">Bacteroides fragilis str. 3783N1-6</name>
    <dbReference type="NCBI Taxonomy" id="1339310"/>
    <lineage>
        <taxon>Bacteria</taxon>
        <taxon>Pseudomonadati</taxon>
        <taxon>Bacteroidota</taxon>
        <taxon>Bacteroidia</taxon>
        <taxon>Bacteroidales</taxon>
        <taxon>Bacteroidaceae</taxon>
        <taxon>Bacteroides</taxon>
    </lineage>
</organism>
<name>A0AB73AQY2_BACFG</name>
<evidence type="ECO:0000313" key="2">
    <source>
        <dbReference type="Proteomes" id="UP000021175"/>
    </source>
</evidence>
<protein>
    <submittedName>
        <fullName evidence="1">Uncharacterized protein</fullName>
    </submittedName>
</protein>
<dbReference type="AlphaFoldDB" id="A0AB73AQY2"/>
<sequence length="319" mass="37290">MLFNLLCINHSFRCLSLMIRQCVRNIIYYIYSYQLFRDFVPFDNTVFFIIDESRKHPGFADRLKAIVCVYYIAKINGYKFKLIFSYPFKLHKYLEPNEVDWLSVDGTMSYSLMNTRLLSYRGYGHIPILNKKVKQYHVYNYVGKNILENNGIENWELIWGNCFKELFEPTNLMKKIIEDQEWKENAYIAVHIRFVNALGHFESGENVTLNSAEKKKLINRCLCKLLEIKKINSLPILIFSDSNLFLNIAKENGYSILDGEVIHISNTIGEEDVQKTLLDFFMISRAKKVYSIIGDNLYTSAFSKYAALAGVKIFKSVKL</sequence>
<proteinExistence type="predicted"/>
<evidence type="ECO:0000313" key="1">
    <source>
        <dbReference type="EMBL" id="EYB11378.1"/>
    </source>
</evidence>
<comment type="caution">
    <text evidence="1">The sequence shown here is derived from an EMBL/GenBank/DDBJ whole genome shotgun (WGS) entry which is preliminary data.</text>
</comment>
<dbReference type="Proteomes" id="UP000021175">
    <property type="component" value="Unassembled WGS sequence"/>
</dbReference>